<proteinExistence type="predicted"/>
<keyword evidence="3" id="KW-1185">Reference proteome</keyword>
<evidence type="ECO:0000313" key="2">
    <source>
        <dbReference type="EMBL" id="GAA0138594.1"/>
    </source>
</evidence>
<comment type="caution">
    <text evidence="2">The sequence shown here is derived from an EMBL/GenBank/DDBJ whole genome shotgun (WGS) entry which is preliminary data.</text>
</comment>
<feature type="compositionally biased region" description="Low complexity" evidence="1">
    <location>
        <begin position="17"/>
        <end position="30"/>
    </location>
</feature>
<dbReference type="NCBIfam" id="TIGR01570">
    <property type="entry name" value="A_thal_3588"/>
    <property type="match status" value="1"/>
</dbReference>
<dbReference type="AlphaFoldDB" id="A0AAV3NGY6"/>
<dbReference type="Pfam" id="PF04759">
    <property type="entry name" value="DUF617"/>
    <property type="match status" value="1"/>
</dbReference>
<dbReference type="PANTHER" id="PTHR31696">
    <property type="entry name" value="PROTEIN MIZU-KUSSEI 1"/>
    <property type="match status" value="1"/>
</dbReference>
<dbReference type="EMBL" id="BAABME010000023">
    <property type="protein sequence ID" value="GAA0138594.1"/>
    <property type="molecule type" value="Genomic_DNA"/>
</dbReference>
<feature type="compositionally biased region" description="Basic residues" evidence="1">
    <location>
        <begin position="35"/>
        <end position="44"/>
    </location>
</feature>
<evidence type="ECO:0008006" key="4">
    <source>
        <dbReference type="Google" id="ProtNLM"/>
    </source>
</evidence>
<dbReference type="Proteomes" id="UP001454036">
    <property type="component" value="Unassembled WGS sequence"/>
</dbReference>
<name>A0AAV3NGY6_LITER</name>
<dbReference type="GO" id="GO:0010274">
    <property type="term" value="P:hydrotropism"/>
    <property type="evidence" value="ECO:0007669"/>
    <property type="project" value="InterPro"/>
</dbReference>
<gene>
    <name evidence="2" type="ORF">LIER_00307</name>
</gene>
<accession>A0AAV3NGY6</accession>
<evidence type="ECO:0000313" key="3">
    <source>
        <dbReference type="Proteomes" id="UP001454036"/>
    </source>
</evidence>
<dbReference type="InterPro" id="IPR006460">
    <property type="entry name" value="MIZ1-like_pln"/>
</dbReference>
<feature type="region of interest" description="Disordered" evidence="1">
    <location>
        <begin position="1"/>
        <end position="44"/>
    </location>
</feature>
<dbReference type="PANTHER" id="PTHR31696:SF4">
    <property type="entry name" value="OS08G0171800 PROTEIN"/>
    <property type="match status" value="1"/>
</dbReference>
<evidence type="ECO:0000256" key="1">
    <source>
        <dbReference type="SAM" id="MobiDB-lite"/>
    </source>
</evidence>
<organism evidence="2 3">
    <name type="scientific">Lithospermum erythrorhizon</name>
    <name type="common">Purple gromwell</name>
    <name type="synonym">Lithospermum officinale var. erythrorhizon</name>
    <dbReference type="NCBI Taxonomy" id="34254"/>
    <lineage>
        <taxon>Eukaryota</taxon>
        <taxon>Viridiplantae</taxon>
        <taxon>Streptophyta</taxon>
        <taxon>Embryophyta</taxon>
        <taxon>Tracheophyta</taxon>
        <taxon>Spermatophyta</taxon>
        <taxon>Magnoliopsida</taxon>
        <taxon>eudicotyledons</taxon>
        <taxon>Gunneridae</taxon>
        <taxon>Pentapetalae</taxon>
        <taxon>asterids</taxon>
        <taxon>lamiids</taxon>
        <taxon>Boraginales</taxon>
        <taxon>Boraginaceae</taxon>
        <taxon>Boraginoideae</taxon>
        <taxon>Lithospermeae</taxon>
        <taxon>Lithospermum</taxon>
    </lineage>
</organism>
<protein>
    <recommendedName>
        <fullName evidence="4">Protein MIZU-KUSSEI 1</fullName>
    </recommendedName>
</protein>
<sequence length="248" mass="27568">MVIKGEATRASGSNSCSTSKSPSQPPHSSSLVKPSSKRRHHKGNPFRLLRSVFRSLPIISPISRLPSLPGGRFRGDFRIVASSKHTVTGTLYGYRKGRICLSIQENPQTMPSLVLELAMQTHVLQKEMSLGMVRIALECEKRDYKDKTKLLDEPTWTMFCNGRKNGFGVKRDENENEDDLHVMEVLRAISMGAGVLPGYSGEDGPDGEIAYLRVNFERVVGSKDSETYYMLSPDGNSGPELSVFFVRL</sequence>
<reference evidence="2 3" key="1">
    <citation type="submission" date="2024-01" db="EMBL/GenBank/DDBJ databases">
        <title>The complete chloroplast genome sequence of Lithospermum erythrorhizon: insights into the phylogenetic relationship among Boraginaceae species and the maternal lineages of purple gromwells.</title>
        <authorList>
            <person name="Okada T."/>
            <person name="Watanabe K."/>
        </authorList>
    </citation>
    <scope>NUCLEOTIDE SEQUENCE [LARGE SCALE GENOMIC DNA]</scope>
</reference>